<dbReference type="EMBL" id="PSQE01000007">
    <property type="protein sequence ID" value="RHN44985.1"/>
    <property type="molecule type" value="Genomic_DNA"/>
</dbReference>
<organism evidence="1 2">
    <name type="scientific">Medicago truncatula</name>
    <name type="common">Barrel medic</name>
    <name type="synonym">Medicago tribuloides</name>
    <dbReference type="NCBI Taxonomy" id="3880"/>
    <lineage>
        <taxon>Eukaryota</taxon>
        <taxon>Viridiplantae</taxon>
        <taxon>Streptophyta</taxon>
        <taxon>Embryophyta</taxon>
        <taxon>Tracheophyta</taxon>
        <taxon>Spermatophyta</taxon>
        <taxon>Magnoliopsida</taxon>
        <taxon>eudicotyledons</taxon>
        <taxon>Gunneridae</taxon>
        <taxon>Pentapetalae</taxon>
        <taxon>rosids</taxon>
        <taxon>fabids</taxon>
        <taxon>Fabales</taxon>
        <taxon>Fabaceae</taxon>
        <taxon>Papilionoideae</taxon>
        <taxon>50 kb inversion clade</taxon>
        <taxon>NPAAA clade</taxon>
        <taxon>Hologalegina</taxon>
        <taxon>IRL clade</taxon>
        <taxon>Trifolieae</taxon>
        <taxon>Medicago</taxon>
    </lineage>
</organism>
<dbReference type="AlphaFoldDB" id="A0A396H1I4"/>
<reference evidence="2" key="1">
    <citation type="journal article" date="2018" name="Nat. Plants">
        <title>Whole-genome landscape of Medicago truncatula symbiotic genes.</title>
        <authorList>
            <person name="Pecrix Y."/>
            <person name="Staton S.E."/>
            <person name="Sallet E."/>
            <person name="Lelandais-Briere C."/>
            <person name="Moreau S."/>
            <person name="Carrere S."/>
            <person name="Blein T."/>
            <person name="Jardinaud M.F."/>
            <person name="Latrasse D."/>
            <person name="Zouine M."/>
            <person name="Zahm M."/>
            <person name="Kreplak J."/>
            <person name="Mayjonade B."/>
            <person name="Satge C."/>
            <person name="Perez M."/>
            <person name="Cauet S."/>
            <person name="Marande W."/>
            <person name="Chantry-Darmon C."/>
            <person name="Lopez-Roques C."/>
            <person name="Bouchez O."/>
            <person name="Berard A."/>
            <person name="Debelle F."/>
            <person name="Munos S."/>
            <person name="Bendahmane A."/>
            <person name="Berges H."/>
            <person name="Niebel A."/>
            <person name="Buitink J."/>
            <person name="Frugier F."/>
            <person name="Benhamed M."/>
            <person name="Crespi M."/>
            <person name="Gouzy J."/>
            <person name="Gamas P."/>
        </authorList>
    </citation>
    <scope>NUCLEOTIDE SEQUENCE [LARGE SCALE GENOMIC DNA]</scope>
    <source>
        <strain evidence="2">cv. Jemalong A17</strain>
    </source>
</reference>
<accession>A0A396H1I4</accession>
<proteinExistence type="predicted"/>
<protein>
    <submittedName>
        <fullName evidence="1">Uncharacterized protein</fullName>
    </submittedName>
</protein>
<comment type="caution">
    <text evidence="1">The sequence shown here is derived from an EMBL/GenBank/DDBJ whole genome shotgun (WGS) entry which is preliminary data.</text>
</comment>
<sequence>MNLNINSQHSSDRRNDKAIINSHTQVEVPEFEPGHGIRPNNFGILSVELGLLDHFMILNS</sequence>
<name>A0A396H1I4_MEDTR</name>
<dbReference type="Gramene" id="rna39175">
    <property type="protein sequence ID" value="RHN44985.1"/>
    <property type="gene ID" value="gene39175"/>
</dbReference>
<evidence type="ECO:0000313" key="1">
    <source>
        <dbReference type="EMBL" id="RHN44985.1"/>
    </source>
</evidence>
<gene>
    <name evidence="1" type="ORF">MtrunA17_Chr7g0225351</name>
</gene>
<evidence type="ECO:0000313" key="2">
    <source>
        <dbReference type="Proteomes" id="UP000265566"/>
    </source>
</evidence>
<dbReference type="Proteomes" id="UP000265566">
    <property type="component" value="Chromosome 7"/>
</dbReference>